<evidence type="ECO:0000256" key="4">
    <source>
        <dbReference type="ARBA" id="ARBA00022833"/>
    </source>
</evidence>
<feature type="signal peptide" evidence="7">
    <location>
        <begin position="1"/>
        <end position="19"/>
    </location>
</feature>
<evidence type="ECO:0008006" key="12">
    <source>
        <dbReference type="Google" id="ProtNLM"/>
    </source>
</evidence>
<dbReference type="OrthoDB" id="550424at2759"/>
<protein>
    <recommendedName>
        <fullName evidence="12">DnaJ-domain-containing protein</fullName>
    </recommendedName>
</protein>
<dbReference type="HOGENOM" id="CLU_017633_0_2_1"/>
<feature type="zinc finger region" description="CR-type" evidence="6">
    <location>
        <begin position="136"/>
        <end position="219"/>
    </location>
</feature>
<feature type="chain" id="PRO_5002158630" description="DnaJ-domain-containing protein" evidence="7">
    <location>
        <begin position="20"/>
        <end position="366"/>
    </location>
</feature>
<evidence type="ECO:0000256" key="7">
    <source>
        <dbReference type="SAM" id="SignalP"/>
    </source>
</evidence>
<dbReference type="PROSITE" id="PS51188">
    <property type="entry name" value="ZF_CR"/>
    <property type="match status" value="1"/>
</dbReference>
<dbReference type="PANTHER" id="PTHR43888">
    <property type="entry name" value="DNAJ-LIKE-2, ISOFORM A-RELATED"/>
    <property type="match status" value="1"/>
</dbReference>
<dbReference type="FunFam" id="2.60.260.20:FF:000013">
    <property type="entry name" value="DnaJ subfamily B member 11"/>
    <property type="match status" value="1"/>
</dbReference>
<dbReference type="InterPro" id="IPR002939">
    <property type="entry name" value="DnaJ_C"/>
</dbReference>
<dbReference type="CDD" id="cd10747">
    <property type="entry name" value="DnaJ_C"/>
    <property type="match status" value="1"/>
</dbReference>
<dbReference type="SUPFAM" id="SSF46565">
    <property type="entry name" value="Chaperone J-domain"/>
    <property type="match status" value="1"/>
</dbReference>
<accession>A0A0C2X0F9</accession>
<dbReference type="InterPro" id="IPR044713">
    <property type="entry name" value="DNJA1/2-like"/>
</dbReference>
<keyword evidence="4 6" id="KW-0862">Zinc</keyword>
<dbReference type="InterPro" id="IPR036410">
    <property type="entry name" value="HSP_DnaJ_Cys-rich_dom_sf"/>
</dbReference>
<sequence length="366" mass="40618">MYHHTTLFLLLSLATFAFAADLYKVLDVVRSASDRDIRYAYKKLSRKYHPDKNKDPGAESKFVEIAHAYDVLSDPEKRQIYDHHGEEGLKARENGQHANPFDIFQSFFGGRPAEQTRKGPSSLTEFEVGLAEMYSGGSVDFQAQKKVLCDHCRGSGAASSSDIHACSGCGGSGVKIVKQQIFPGMYAQSQVTCNDCQGRGKVIKKICPHCKGAKVLDHVQHYTLDILPGMPENHQVVFEGEADESPDWDAGDIIIRVKSKTEKGGFRRKESSLYWTEVIGVDQALLGFERNLTHLDGHVVRLKHTGITQPGFVQSIKGEGMPILGRSAHGDLFVEYKVILPAELSPQLRQKLEDAFQSSRSGHDEL</sequence>
<evidence type="ECO:0000256" key="3">
    <source>
        <dbReference type="ARBA" id="ARBA00022771"/>
    </source>
</evidence>
<dbReference type="SUPFAM" id="SSF49493">
    <property type="entry name" value="HSP40/DnaJ peptide-binding domain"/>
    <property type="match status" value="2"/>
</dbReference>
<dbReference type="Gene3D" id="1.10.287.110">
    <property type="entry name" value="DnaJ domain"/>
    <property type="match status" value="1"/>
</dbReference>
<feature type="domain" description="CR-type" evidence="9">
    <location>
        <begin position="136"/>
        <end position="219"/>
    </location>
</feature>
<evidence type="ECO:0000256" key="1">
    <source>
        <dbReference type="ARBA" id="ARBA00022723"/>
    </source>
</evidence>
<proteinExistence type="predicted"/>
<evidence type="ECO:0000313" key="11">
    <source>
        <dbReference type="Proteomes" id="UP000054549"/>
    </source>
</evidence>
<dbReference type="PROSITE" id="PS50076">
    <property type="entry name" value="DNAJ_2"/>
    <property type="match status" value="1"/>
</dbReference>
<organism evidence="10 11">
    <name type="scientific">Amanita muscaria (strain Koide BX008)</name>
    <dbReference type="NCBI Taxonomy" id="946122"/>
    <lineage>
        <taxon>Eukaryota</taxon>
        <taxon>Fungi</taxon>
        <taxon>Dikarya</taxon>
        <taxon>Basidiomycota</taxon>
        <taxon>Agaricomycotina</taxon>
        <taxon>Agaricomycetes</taxon>
        <taxon>Agaricomycetidae</taxon>
        <taxon>Agaricales</taxon>
        <taxon>Pluteineae</taxon>
        <taxon>Amanitaceae</taxon>
        <taxon>Amanita</taxon>
    </lineage>
</organism>
<dbReference type="InterPro" id="IPR008971">
    <property type="entry name" value="HSP40/DnaJ_pept-bd"/>
</dbReference>
<name>A0A0C2X0F9_AMAMK</name>
<dbReference type="GO" id="GO:0008270">
    <property type="term" value="F:zinc ion binding"/>
    <property type="evidence" value="ECO:0007669"/>
    <property type="project" value="UniProtKB-KW"/>
</dbReference>
<dbReference type="SUPFAM" id="SSF57938">
    <property type="entry name" value="DnaJ/Hsp40 cysteine-rich domain"/>
    <property type="match status" value="1"/>
</dbReference>
<reference evidence="10 11" key="1">
    <citation type="submission" date="2014-04" db="EMBL/GenBank/DDBJ databases">
        <title>Evolutionary Origins and Diversification of the Mycorrhizal Mutualists.</title>
        <authorList>
            <consortium name="DOE Joint Genome Institute"/>
            <consortium name="Mycorrhizal Genomics Consortium"/>
            <person name="Kohler A."/>
            <person name="Kuo A."/>
            <person name="Nagy L.G."/>
            <person name="Floudas D."/>
            <person name="Copeland A."/>
            <person name="Barry K.W."/>
            <person name="Cichocki N."/>
            <person name="Veneault-Fourrey C."/>
            <person name="LaButti K."/>
            <person name="Lindquist E.A."/>
            <person name="Lipzen A."/>
            <person name="Lundell T."/>
            <person name="Morin E."/>
            <person name="Murat C."/>
            <person name="Riley R."/>
            <person name="Ohm R."/>
            <person name="Sun H."/>
            <person name="Tunlid A."/>
            <person name="Henrissat B."/>
            <person name="Grigoriev I.V."/>
            <person name="Hibbett D.S."/>
            <person name="Martin F."/>
        </authorList>
    </citation>
    <scope>NUCLEOTIDE SEQUENCE [LARGE SCALE GENOMIC DNA]</scope>
    <source>
        <strain evidence="10 11">Koide BX008</strain>
    </source>
</reference>
<keyword evidence="1 6" id="KW-0479">Metal-binding</keyword>
<dbReference type="InterPro" id="IPR001623">
    <property type="entry name" value="DnaJ_domain"/>
</dbReference>
<dbReference type="FunFam" id="2.10.230.10:FF:000002">
    <property type="entry name" value="Molecular chaperone DnaJ"/>
    <property type="match status" value="1"/>
</dbReference>
<dbReference type="CDD" id="cd06257">
    <property type="entry name" value="DnaJ"/>
    <property type="match status" value="1"/>
</dbReference>
<dbReference type="EMBL" id="KN818231">
    <property type="protein sequence ID" value="KIL67567.1"/>
    <property type="molecule type" value="Genomic_DNA"/>
</dbReference>
<dbReference type="CDD" id="cd10719">
    <property type="entry name" value="DnaJ_zf"/>
    <property type="match status" value="1"/>
</dbReference>
<dbReference type="GO" id="GO:0030544">
    <property type="term" value="F:Hsp70 protein binding"/>
    <property type="evidence" value="ECO:0007669"/>
    <property type="project" value="InterPro"/>
</dbReference>
<keyword evidence="5" id="KW-0143">Chaperone</keyword>
<dbReference type="InParanoid" id="A0A0C2X0F9"/>
<dbReference type="FunCoup" id="A0A0C2X0F9">
    <property type="interactions" value="261"/>
</dbReference>
<dbReference type="Pfam" id="PF00226">
    <property type="entry name" value="DnaJ"/>
    <property type="match status" value="1"/>
</dbReference>
<dbReference type="STRING" id="946122.A0A0C2X0F9"/>
<feature type="domain" description="J" evidence="8">
    <location>
        <begin position="21"/>
        <end position="85"/>
    </location>
</feature>
<keyword evidence="2" id="KW-0677">Repeat</keyword>
<dbReference type="PRINTS" id="PR00625">
    <property type="entry name" value="JDOMAIN"/>
</dbReference>
<dbReference type="GO" id="GO:0006457">
    <property type="term" value="P:protein folding"/>
    <property type="evidence" value="ECO:0007669"/>
    <property type="project" value="InterPro"/>
</dbReference>
<dbReference type="Gene3D" id="2.10.230.10">
    <property type="entry name" value="Heat shock protein DnaJ, cysteine-rich domain"/>
    <property type="match status" value="1"/>
</dbReference>
<evidence type="ECO:0000256" key="6">
    <source>
        <dbReference type="PROSITE-ProRule" id="PRU00546"/>
    </source>
</evidence>
<dbReference type="Gene3D" id="2.60.260.20">
    <property type="entry name" value="Urease metallochaperone UreE, N-terminal domain"/>
    <property type="match status" value="2"/>
</dbReference>
<dbReference type="Proteomes" id="UP000054549">
    <property type="component" value="Unassembled WGS sequence"/>
</dbReference>
<evidence type="ECO:0000259" key="9">
    <source>
        <dbReference type="PROSITE" id="PS51188"/>
    </source>
</evidence>
<evidence type="ECO:0000259" key="8">
    <source>
        <dbReference type="PROSITE" id="PS50076"/>
    </source>
</evidence>
<evidence type="ECO:0000256" key="2">
    <source>
        <dbReference type="ARBA" id="ARBA00022737"/>
    </source>
</evidence>
<evidence type="ECO:0000256" key="5">
    <source>
        <dbReference type="ARBA" id="ARBA00023186"/>
    </source>
</evidence>
<keyword evidence="11" id="KW-1185">Reference proteome</keyword>
<dbReference type="InterPro" id="IPR018253">
    <property type="entry name" value="DnaJ_domain_CS"/>
</dbReference>
<gene>
    <name evidence="10" type="ORF">M378DRAFT_159378</name>
</gene>
<keyword evidence="3 6" id="KW-0863">Zinc-finger</keyword>
<dbReference type="SMART" id="SM00271">
    <property type="entry name" value="DnaJ"/>
    <property type="match status" value="1"/>
</dbReference>
<dbReference type="Pfam" id="PF01556">
    <property type="entry name" value="DnaJ_C"/>
    <property type="match status" value="1"/>
</dbReference>
<dbReference type="Pfam" id="PF00684">
    <property type="entry name" value="DnaJ_CXXCXGXG"/>
    <property type="match status" value="1"/>
</dbReference>
<keyword evidence="7" id="KW-0732">Signal</keyword>
<dbReference type="GO" id="GO:0051082">
    <property type="term" value="F:unfolded protein binding"/>
    <property type="evidence" value="ECO:0007669"/>
    <property type="project" value="InterPro"/>
</dbReference>
<evidence type="ECO:0000313" key="10">
    <source>
        <dbReference type="EMBL" id="KIL67567.1"/>
    </source>
</evidence>
<dbReference type="AlphaFoldDB" id="A0A0C2X0F9"/>
<dbReference type="InterPro" id="IPR001305">
    <property type="entry name" value="HSP_DnaJ_Cys-rich_dom"/>
</dbReference>
<dbReference type="PROSITE" id="PS00636">
    <property type="entry name" value="DNAJ_1"/>
    <property type="match status" value="1"/>
</dbReference>
<dbReference type="InterPro" id="IPR036869">
    <property type="entry name" value="J_dom_sf"/>
</dbReference>